<evidence type="ECO:0000313" key="9">
    <source>
        <dbReference type="Proteomes" id="UP000624325"/>
    </source>
</evidence>
<dbReference type="InterPro" id="IPR012001">
    <property type="entry name" value="Thiamin_PyroP_enz_TPP-bd_dom"/>
</dbReference>
<feature type="domain" description="Thiamine pyrophosphate enzyme N-terminal TPP-binding" evidence="7">
    <location>
        <begin position="6"/>
        <end position="109"/>
    </location>
</feature>
<dbReference type="InterPro" id="IPR045229">
    <property type="entry name" value="TPP_enz"/>
</dbReference>
<evidence type="ECO:0000259" key="7">
    <source>
        <dbReference type="Pfam" id="PF02776"/>
    </source>
</evidence>
<comment type="caution">
    <text evidence="8">The sequence shown here is derived from an EMBL/GenBank/DDBJ whole genome shotgun (WGS) entry which is preliminary data.</text>
</comment>
<dbReference type="Proteomes" id="UP000624325">
    <property type="component" value="Unassembled WGS sequence"/>
</dbReference>
<evidence type="ECO:0000259" key="6">
    <source>
        <dbReference type="Pfam" id="PF02775"/>
    </source>
</evidence>
<dbReference type="EMBL" id="BONC01000023">
    <property type="protein sequence ID" value="GIF57481.1"/>
    <property type="molecule type" value="Genomic_DNA"/>
</dbReference>
<dbReference type="PANTHER" id="PTHR18968:SF13">
    <property type="entry name" value="ACETOLACTATE SYNTHASE CATALYTIC SUBUNIT, MITOCHONDRIAL"/>
    <property type="match status" value="1"/>
</dbReference>
<dbReference type="Gene3D" id="3.40.50.1220">
    <property type="entry name" value="TPP-binding domain"/>
    <property type="match status" value="1"/>
</dbReference>
<evidence type="ECO:0000256" key="4">
    <source>
        <dbReference type="RuleBase" id="RU362132"/>
    </source>
</evidence>
<dbReference type="InterPro" id="IPR012000">
    <property type="entry name" value="Thiamin_PyroP_enz_cen_dom"/>
</dbReference>
<dbReference type="Gene3D" id="3.40.50.970">
    <property type="match status" value="2"/>
</dbReference>
<dbReference type="InterPro" id="IPR000399">
    <property type="entry name" value="TPP-bd_CS"/>
</dbReference>
<dbReference type="PROSITE" id="PS00187">
    <property type="entry name" value="TPP_ENZYMES"/>
    <property type="match status" value="1"/>
</dbReference>
<dbReference type="InterPro" id="IPR029061">
    <property type="entry name" value="THDP-binding"/>
</dbReference>
<dbReference type="InterPro" id="IPR011766">
    <property type="entry name" value="TPP_enzyme_TPP-bd"/>
</dbReference>
<evidence type="ECO:0000256" key="2">
    <source>
        <dbReference type="ARBA" id="ARBA00007812"/>
    </source>
</evidence>
<proteinExistence type="inferred from homology"/>
<accession>A0ABQ4C3X0</accession>
<evidence type="ECO:0000259" key="5">
    <source>
        <dbReference type="Pfam" id="PF00205"/>
    </source>
</evidence>
<dbReference type="Pfam" id="PF00205">
    <property type="entry name" value="TPP_enzyme_M"/>
    <property type="match status" value="1"/>
</dbReference>
<evidence type="ECO:0000256" key="3">
    <source>
        <dbReference type="ARBA" id="ARBA00023052"/>
    </source>
</evidence>
<feature type="domain" description="Thiamine pyrophosphate enzyme TPP-binding" evidence="6">
    <location>
        <begin position="388"/>
        <end position="529"/>
    </location>
</feature>
<reference evidence="8 9" key="1">
    <citation type="submission" date="2021-01" db="EMBL/GenBank/DDBJ databases">
        <title>Whole genome shotgun sequence of Asanoa iriomotensis NBRC 100142.</title>
        <authorList>
            <person name="Komaki H."/>
            <person name="Tamura T."/>
        </authorList>
    </citation>
    <scope>NUCLEOTIDE SEQUENCE [LARGE SCALE GENOMIC DNA]</scope>
    <source>
        <strain evidence="8 9">NBRC 100142</strain>
    </source>
</reference>
<dbReference type="SUPFAM" id="SSF52518">
    <property type="entry name" value="Thiamin diphosphate-binding fold (THDP-binding)"/>
    <property type="match status" value="2"/>
</dbReference>
<comment type="similarity">
    <text evidence="2 4">Belongs to the TPP enzyme family.</text>
</comment>
<feature type="domain" description="Thiamine pyrophosphate enzyme central" evidence="5">
    <location>
        <begin position="191"/>
        <end position="321"/>
    </location>
</feature>
<dbReference type="SUPFAM" id="SSF52467">
    <property type="entry name" value="DHS-like NAD/FAD-binding domain"/>
    <property type="match status" value="1"/>
</dbReference>
<dbReference type="CDD" id="cd07035">
    <property type="entry name" value="TPP_PYR_POX_like"/>
    <property type="match status" value="1"/>
</dbReference>
<keyword evidence="3 4" id="KW-0786">Thiamine pyrophosphate</keyword>
<organism evidence="8 9">
    <name type="scientific">Asanoa iriomotensis</name>
    <dbReference type="NCBI Taxonomy" id="234613"/>
    <lineage>
        <taxon>Bacteria</taxon>
        <taxon>Bacillati</taxon>
        <taxon>Actinomycetota</taxon>
        <taxon>Actinomycetes</taxon>
        <taxon>Micromonosporales</taxon>
        <taxon>Micromonosporaceae</taxon>
        <taxon>Asanoa</taxon>
    </lineage>
</organism>
<sequence length="555" mass="58016">MSTEITGYARLVDALECLGTREMFGVMGVGNMHMVGEFAKRGGRYVATRHEAGAVNMADGQARTTGGLGVCTVIQGPGLTNAITALTTAVRSASPVLVITSELPLGRRPAGQAIEQEPLVTATGATYLRVTDADPGAALIEAAELALRERRPVVLSVPGAVQRRTWPPAPLAAPAVRLHRVPAAEADVTLLARLFASATHPVVVAGRGAQWSGAGDAVAELAERTGALLGTTALLKDRFRGHPADVGVVGGFSHPLARDLLGAADLVVTLGASLSVWTIARGGLFPRATLVQCDHDADAIGGQARPDHGIVADVRALVEALLPRLPDPDEAPARWAAEGAFDRLAARKPDDDVVDGSDEDRLDPRTAAMVLDRTLPADRVLTVDGGHYIGFPTEFIAVPDPRQYQFTLTFGAIGQALGVAIGAAVAKPGPAHVCVIGDGGLATSIADLDTVVREAVPLLIVVFNDMAYGAEIHHLRHEGLPDEIARFTGPDLVEVAAGFGCDARRAATATELTDAVRGWSGDAPLLIDVPIDGLLLAHWYAEVLDPPRQLTRRTG</sequence>
<gene>
    <name evidence="8" type="primary">ilvB_2</name>
    <name evidence="8" type="ORF">Air01nite_35760</name>
</gene>
<evidence type="ECO:0000313" key="8">
    <source>
        <dbReference type="EMBL" id="GIF57481.1"/>
    </source>
</evidence>
<keyword evidence="9" id="KW-1185">Reference proteome</keyword>
<dbReference type="PANTHER" id="PTHR18968">
    <property type="entry name" value="THIAMINE PYROPHOSPHATE ENZYMES"/>
    <property type="match status" value="1"/>
</dbReference>
<evidence type="ECO:0000256" key="1">
    <source>
        <dbReference type="ARBA" id="ARBA00001964"/>
    </source>
</evidence>
<name>A0ABQ4C3X0_9ACTN</name>
<dbReference type="CDD" id="cd00568">
    <property type="entry name" value="TPP_enzymes"/>
    <property type="match status" value="1"/>
</dbReference>
<dbReference type="Pfam" id="PF02776">
    <property type="entry name" value="TPP_enzyme_N"/>
    <property type="match status" value="1"/>
</dbReference>
<comment type="cofactor">
    <cofactor evidence="1">
        <name>thiamine diphosphate</name>
        <dbReference type="ChEBI" id="CHEBI:58937"/>
    </cofactor>
</comment>
<dbReference type="InterPro" id="IPR029035">
    <property type="entry name" value="DHS-like_NAD/FAD-binding_dom"/>
</dbReference>
<dbReference type="RefSeq" id="WP_203703691.1">
    <property type="nucleotide sequence ID" value="NZ_BAAALU010000010.1"/>
</dbReference>
<dbReference type="Pfam" id="PF02775">
    <property type="entry name" value="TPP_enzyme_C"/>
    <property type="match status" value="1"/>
</dbReference>
<protein>
    <submittedName>
        <fullName evidence="8">Acetolactate synthase I/II/III large subunit</fullName>
    </submittedName>
</protein>